<dbReference type="EMBL" id="ML986717">
    <property type="protein sequence ID" value="KAF2259209.1"/>
    <property type="molecule type" value="Genomic_DNA"/>
</dbReference>
<name>A0A9P4JXY8_9PLEO</name>
<accession>A0A9P4JXY8</accession>
<gene>
    <name evidence="1" type="ORF">CC78DRAFT_621227</name>
</gene>
<reference evidence="2" key="1">
    <citation type="journal article" date="2020" name="Stud. Mycol.">
        <title>101 Dothideomycetes genomes: A test case for predicting lifestyles and emergence of pathogens.</title>
        <authorList>
            <person name="Haridas S."/>
            <person name="Albert R."/>
            <person name="Binder M."/>
            <person name="Bloem J."/>
            <person name="LaButti K."/>
            <person name="Salamov A."/>
            <person name="Andreopoulos B."/>
            <person name="Baker S."/>
            <person name="Barry K."/>
            <person name="Bills G."/>
            <person name="Bluhm B."/>
            <person name="Cannon C."/>
            <person name="Castanera R."/>
            <person name="Culley D."/>
            <person name="Daum C."/>
            <person name="Ezra D."/>
            <person name="Gonzalez J."/>
            <person name="Henrissat B."/>
            <person name="Kuo A."/>
            <person name="Liang C."/>
            <person name="Lipzen A."/>
            <person name="Lutzoni F."/>
            <person name="Magnuson J."/>
            <person name="Mondo S."/>
            <person name="Nolan M."/>
            <person name="Ohm R."/>
            <person name="Pangilinan J."/>
            <person name="Park H.-J."/>
            <person name="Ramirez L."/>
            <person name="Alfaro M."/>
            <person name="Sun H."/>
            <person name="Tritt A."/>
            <person name="Yoshinaga Y."/>
            <person name="Zwiers L.-H."/>
            <person name="Turgeon B."/>
            <person name="Goodwin S."/>
            <person name="Spatafora J."/>
            <person name="Crous P."/>
            <person name="Grigoriev I."/>
        </authorList>
    </citation>
    <scope>NUCLEOTIDE SEQUENCE [LARGE SCALE GENOMIC DNA]</scope>
    <source>
        <strain evidence="2">CBS 304.66</strain>
    </source>
</reference>
<keyword evidence="2" id="KW-1185">Reference proteome</keyword>
<sequence>MFLHSWKRGAHHLGLTIGVGQRSSAALMWQTTPLELCSVIAAVAVLFYGGGGECLGSLEGLLNSHEKDGEKSGALWTVCQPDPRHGQVIMPGSGFGAMGTPGMHTAKLSIEDLAQPDAPLPRQDVAGPDRIIAATVWIQQTTTRGLEILEKTNPLSSLPTRLMGSI</sequence>
<organism evidence="1 2">
    <name type="scientific">Lojkania enalia</name>
    <dbReference type="NCBI Taxonomy" id="147567"/>
    <lineage>
        <taxon>Eukaryota</taxon>
        <taxon>Fungi</taxon>
        <taxon>Dikarya</taxon>
        <taxon>Ascomycota</taxon>
        <taxon>Pezizomycotina</taxon>
        <taxon>Dothideomycetes</taxon>
        <taxon>Pleosporomycetidae</taxon>
        <taxon>Pleosporales</taxon>
        <taxon>Pleosporales incertae sedis</taxon>
        <taxon>Lojkania</taxon>
    </lineage>
</organism>
<dbReference type="Proteomes" id="UP000800093">
    <property type="component" value="Unassembled WGS sequence"/>
</dbReference>
<comment type="caution">
    <text evidence="1">The sequence shown here is derived from an EMBL/GenBank/DDBJ whole genome shotgun (WGS) entry which is preliminary data.</text>
</comment>
<evidence type="ECO:0000313" key="2">
    <source>
        <dbReference type="Proteomes" id="UP000800093"/>
    </source>
</evidence>
<dbReference type="AlphaFoldDB" id="A0A9P4JXY8"/>
<protein>
    <submittedName>
        <fullName evidence="1">Uncharacterized protein</fullName>
    </submittedName>
</protein>
<evidence type="ECO:0000313" key="1">
    <source>
        <dbReference type="EMBL" id="KAF2259209.1"/>
    </source>
</evidence>
<proteinExistence type="predicted"/>